<reference evidence="1" key="1">
    <citation type="submission" date="2020-05" db="EMBL/GenBank/DDBJ databases">
        <title>Large-scale comparative analyses of tick genomes elucidate their genetic diversity and vector capacities.</title>
        <authorList>
            <person name="Jia N."/>
            <person name="Wang J."/>
            <person name="Shi W."/>
            <person name="Du L."/>
            <person name="Sun Y."/>
            <person name="Zhan W."/>
            <person name="Jiang J."/>
            <person name="Wang Q."/>
            <person name="Zhang B."/>
            <person name="Ji P."/>
            <person name="Sakyi L.B."/>
            <person name="Cui X."/>
            <person name="Yuan T."/>
            <person name="Jiang B."/>
            <person name="Yang W."/>
            <person name="Lam T.T.-Y."/>
            <person name="Chang Q."/>
            <person name="Ding S."/>
            <person name="Wang X."/>
            <person name="Zhu J."/>
            <person name="Ruan X."/>
            <person name="Zhao L."/>
            <person name="Wei J."/>
            <person name="Que T."/>
            <person name="Du C."/>
            <person name="Cheng J."/>
            <person name="Dai P."/>
            <person name="Han X."/>
            <person name="Huang E."/>
            <person name="Gao Y."/>
            <person name="Liu J."/>
            <person name="Shao H."/>
            <person name="Ye R."/>
            <person name="Li L."/>
            <person name="Wei W."/>
            <person name="Wang X."/>
            <person name="Wang C."/>
            <person name="Yang T."/>
            <person name="Huo Q."/>
            <person name="Li W."/>
            <person name="Guo W."/>
            <person name="Chen H."/>
            <person name="Zhou L."/>
            <person name="Ni X."/>
            <person name="Tian J."/>
            <person name="Zhou Y."/>
            <person name="Sheng Y."/>
            <person name="Liu T."/>
            <person name="Pan Y."/>
            <person name="Xia L."/>
            <person name="Li J."/>
            <person name="Zhao F."/>
            <person name="Cao W."/>
        </authorList>
    </citation>
    <scope>NUCLEOTIDE SEQUENCE</scope>
    <source>
        <strain evidence="1">Dsil-2018</strain>
    </source>
</reference>
<dbReference type="EMBL" id="CM023474">
    <property type="protein sequence ID" value="KAH7948764.1"/>
    <property type="molecule type" value="Genomic_DNA"/>
</dbReference>
<organism evidence="1 2">
    <name type="scientific">Dermacentor silvarum</name>
    <name type="common">Tick</name>
    <dbReference type="NCBI Taxonomy" id="543639"/>
    <lineage>
        <taxon>Eukaryota</taxon>
        <taxon>Metazoa</taxon>
        <taxon>Ecdysozoa</taxon>
        <taxon>Arthropoda</taxon>
        <taxon>Chelicerata</taxon>
        <taxon>Arachnida</taxon>
        <taxon>Acari</taxon>
        <taxon>Parasitiformes</taxon>
        <taxon>Ixodida</taxon>
        <taxon>Ixodoidea</taxon>
        <taxon>Ixodidae</taxon>
        <taxon>Rhipicephalinae</taxon>
        <taxon>Dermacentor</taxon>
    </lineage>
</organism>
<gene>
    <name evidence="1" type="ORF">HPB49_002047</name>
</gene>
<accession>A0ACB8CP33</accession>
<sequence length="138" mass="15836">MEVYLRCFPTSSYLSKKKYEMCFTCAKLGHRADVCPNPDDVRCRGCGAANPEPNHSCEPRCLLCKKTHLLGHNKCWEIYSMPYIIKKQIWEKKMEQEKLQAQAPTQSEPQATTLAPIEEHRGRARYATRDQTGQQSTA</sequence>
<proteinExistence type="predicted"/>
<keyword evidence="2" id="KW-1185">Reference proteome</keyword>
<evidence type="ECO:0000313" key="1">
    <source>
        <dbReference type="EMBL" id="KAH7948764.1"/>
    </source>
</evidence>
<comment type="caution">
    <text evidence="1">The sequence shown here is derived from an EMBL/GenBank/DDBJ whole genome shotgun (WGS) entry which is preliminary data.</text>
</comment>
<protein>
    <submittedName>
        <fullName evidence="1">Uncharacterized protein</fullName>
    </submittedName>
</protein>
<name>A0ACB8CP33_DERSI</name>
<dbReference type="Proteomes" id="UP000821865">
    <property type="component" value="Chromosome 5"/>
</dbReference>
<evidence type="ECO:0000313" key="2">
    <source>
        <dbReference type="Proteomes" id="UP000821865"/>
    </source>
</evidence>